<gene>
    <name evidence="1" type="ORF">BJ138DRAFT_1158257</name>
</gene>
<evidence type="ECO:0000313" key="1">
    <source>
        <dbReference type="EMBL" id="KAH7908196.1"/>
    </source>
</evidence>
<name>A0ACB8A433_9AGAM</name>
<keyword evidence="2" id="KW-1185">Reference proteome</keyword>
<protein>
    <submittedName>
        <fullName evidence="1">Uncharacterized protein</fullName>
    </submittedName>
</protein>
<dbReference type="EMBL" id="MU267839">
    <property type="protein sequence ID" value="KAH7908196.1"/>
    <property type="molecule type" value="Genomic_DNA"/>
</dbReference>
<reference evidence="1" key="1">
    <citation type="journal article" date="2021" name="New Phytol.">
        <title>Evolutionary innovations through gain and loss of genes in the ectomycorrhizal Boletales.</title>
        <authorList>
            <person name="Wu G."/>
            <person name="Miyauchi S."/>
            <person name="Morin E."/>
            <person name="Kuo A."/>
            <person name="Drula E."/>
            <person name="Varga T."/>
            <person name="Kohler A."/>
            <person name="Feng B."/>
            <person name="Cao Y."/>
            <person name="Lipzen A."/>
            <person name="Daum C."/>
            <person name="Hundley H."/>
            <person name="Pangilinan J."/>
            <person name="Johnson J."/>
            <person name="Barry K."/>
            <person name="LaButti K."/>
            <person name="Ng V."/>
            <person name="Ahrendt S."/>
            <person name="Min B."/>
            <person name="Choi I.G."/>
            <person name="Park H."/>
            <person name="Plett J.M."/>
            <person name="Magnuson J."/>
            <person name="Spatafora J.W."/>
            <person name="Nagy L.G."/>
            <person name="Henrissat B."/>
            <person name="Grigoriev I.V."/>
            <person name="Yang Z.L."/>
            <person name="Xu J."/>
            <person name="Martin F.M."/>
        </authorList>
    </citation>
    <scope>NUCLEOTIDE SEQUENCE</scope>
    <source>
        <strain evidence="1">ATCC 28755</strain>
    </source>
</reference>
<sequence>MAKAITKTSVKAATKRANDQASKSDKPKRQPTAYNLFVKAQMKPWLDAHQGSTVKEGMKEIGLLWRDAPENPNRGKEVKKPAAKTRKPKAAAEDDLPDAEESDD</sequence>
<organism evidence="1 2">
    <name type="scientific">Hygrophoropsis aurantiaca</name>
    <dbReference type="NCBI Taxonomy" id="72124"/>
    <lineage>
        <taxon>Eukaryota</taxon>
        <taxon>Fungi</taxon>
        <taxon>Dikarya</taxon>
        <taxon>Basidiomycota</taxon>
        <taxon>Agaricomycotina</taxon>
        <taxon>Agaricomycetes</taxon>
        <taxon>Agaricomycetidae</taxon>
        <taxon>Boletales</taxon>
        <taxon>Coniophorineae</taxon>
        <taxon>Hygrophoropsidaceae</taxon>
        <taxon>Hygrophoropsis</taxon>
    </lineage>
</organism>
<accession>A0ACB8A433</accession>
<evidence type="ECO:0000313" key="2">
    <source>
        <dbReference type="Proteomes" id="UP000790377"/>
    </source>
</evidence>
<dbReference type="Proteomes" id="UP000790377">
    <property type="component" value="Unassembled WGS sequence"/>
</dbReference>
<proteinExistence type="predicted"/>
<comment type="caution">
    <text evidence="1">The sequence shown here is derived from an EMBL/GenBank/DDBJ whole genome shotgun (WGS) entry which is preliminary data.</text>
</comment>